<dbReference type="AlphaFoldDB" id="A0A3M0JGQ9"/>
<dbReference type="Pfam" id="PF07653">
    <property type="entry name" value="SH3_2"/>
    <property type="match status" value="1"/>
</dbReference>
<dbReference type="GO" id="GO:0005737">
    <property type="term" value="C:cytoplasm"/>
    <property type="evidence" value="ECO:0007669"/>
    <property type="project" value="TreeGrafter"/>
</dbReference>
<dbReference type="PANTHER" id="PTHR45653">
    <property type="entry name" value="DEDICATOR OF CYTOKINESIS"/>
    <property type="match status" value="1"/>
</dbReference>
<organism evidence="4 5">
    <name type="scientific">Hirundo rustica rustica</name>
    <dbReference type="NCBI Taxonomy" id="333673"/>
    <lineage>
        <taxon>Eukaryota</taxon>
        <taxon>Metazoa</taxon>
        <taxon>Chordata</taxon>
        <taxon>Craniata</taxon>
        <taxon>Vertebrata</taxon>
        <taxon>Euteleostomi</taxon>
        <taxon>Archelosauria</taxon>
        <taxon>Archosauria</taxon>
        <taxon>Dinosauria</taxon>
        <taxon>Saurischia</taxon>
        <taxon>Theropoda</taxon>
        <taxon>Coelurosauria</taxon>
        <taxon>Aves</taxon>
        <taxon>Neognathae</taxon>
        <taxon>Neoaves</taxon>
        <taxon>Telluraves</taxon>
        <taxon>Australaves</taxon>
        <taxon>Passeriformes</taxon>
        <taxon>Sylvioidea</taxon>
        <taxon>Hirundinidae</taxon>
        <taxon>Hirundo</taxon>
    </lineage>
</organism>
<protein>
    <recommendedName>
        <fullName evidence="3">SH3 domain-containing protein</fullName>
    </recommendedName>
</protein>
<evidence type="ECO:0000313" key="4">
    <source>
        <dbReference type="EMBL" id="RMC00049.1"/>
    </source>
</evidence>
<keyword evidence="5" id="KW-1185">Reference proteome</keyword>
<evidence type="ECO:0000259" key="3">
    <source>
        <dbReference type="PROSITE" id="PS50002"/>
    </source>
</evidence>
<dbReference type="SUPFAM" id="SSF50044">
    <property type="entry name" value="SH3-domain"/>
    <property type="match status" value="1"/>
</dbReference>
<reference evidence="4 5" key="1">
    <citation type="submission" date="2018-07" db="EMBL/GenBank/DDBJ databases">
        <title>A high quality draft genome assembly of the barn swallow (H. rustica rustica).</title>
        <authorList>
            <person name="Formenti G."/>
            <person name="Chiara M."/>
            <person name="Poveda L."/>
            <person name="Francoijs K.-J."/>
            <person name="Bonisoli-Alquati A."/>
            <person name="Canova L."/>
            <person name="Gianfranceschi L."/>
            <person name="Horner D.S."/>
            <person name="Saino N."/>
        </authorList>
    </citation>
    <scope>NUCLEOTIDE SEQUENCE [LARGE SCALE GENOMIC DNA]</scope>
    <source>
        <strain evidence="4">Chelidonia</strain>
        <tissue evidence="4">Blood</tissue>
    </source>
</reference>
<dbReference type="Gene3D" id="2.30.30.40">
    <property type="entry name" value="SH3 Domains"/>
    <property type="match status" value="1"/>
</dbReference>
<dbReference type="PANTHER" id="PTHR45653:SF4">
    <property type="entry name" value="DEDICATOR OF CYTOKINESIS PROTEIN 3"/>
    <property type="match status" value="1"/>
</dbReference>
<evidence type="ECO:0000256" key="1">
    <source>
        <dbReference type="ARBA" id="ARBA00022443"/>
    </source>
</evidence>
<evidence type="ECO:0000313" key="5">
    <source>
        <dbReference type="Proteomes" id="UP000269221"/>
    </source>
</evidence>
<sequence>MWSPTEEEKYGVVLFAEGLAFDRVENWRMGFIGILRSAVDNDAFPFSPRQYCVRCGVVSDSVSLPLVTCNAAVYIILCQAIPKVICSFRGTVPQGLVLELGETVQILEKCEGWYRGVSIKKPCVKGIFPANYIHLKKAIVSNRGQYETVVPLEDSVVTEVTATLQEWAVLWKQLYVVRAVLLSSHISNTLGETLSAFVHSKSIRINIRIVGFLVFNGASLTAE</sequence>
<dbReference type="InterPro" id="IPR026791">
    <property type="entry name" value="DOCK"/>
</dbReference>
<dbReference type="InterPro" id="IPR032376">
    <property type="entry name" value="DOCK_N"/>
</dbReference>
<dbReference type="InterPro" id="IPR042455">
    <property type="entry name" value="DOCK_N_sub1"/>
</dbReference>
<dbReference type="EMBL" id="QRBI01000145">
    <property type="protein sequence ID" value="RMC00049.1"/>
    <property type="molecule type" value="Genomic_DNA"/>
</dbReference>
<dbReference type="GO" id="GO:0005886">
    <property type="term" value="C:plasma membrane"/>
    <property type="evidence" value="ECO:0007669"/>
    <property type="project" value="TreeGrafter"/>
</dbReference>
<dbReference type="PROSITE" id="PS50002">
    <property type="entry name" value="SH3"/>
    <property type="match status" value="1"/>
</dbReference>
<evidence type="ECO:0000256" key="2">
    <source>
        <dbReference type="PROSITE-ProRule" id="PRU00192"/>
    </source>
</evidence>
<dbReference type="Proteomes" id="UP000269221">
    <property type="component" value="Unassembled WGS sequence"/>
</dbReference>
<name>A0A3M0JGQ9_HIRRU</name>
<dbReference type="OrthoDB" id="18896at2759"/>
<keyword evidence="1 2" id="KW-0728">SH3 domain</keyword>
<dbReference type="Pfam" id="PF16172">
    <property type="entry name" value="DOCK_N"/>
    <property type="match status" value="1"/>
</dbReference>
<accession>A0A3M0JGQ9</accession>
<dbReference type="SMART" id="SM00326">
    <property type="entry name" value="SH3"/>
    <property type="match status" value="1"/>
</dbReference>
<dbReference type="GO" id="GO:0007264">
    <property type="term" value="P:small GTPase-mediated signal transduction"/>
    <property type="evidence" value="ECO:0007669"/>
    <property type="project" value="InterPro"/>
</dbReference>
<dbReference type="GO" id="GO:0031267">
    <property type="term" value="F:small GTPase binding"/>
    <property type="evidence" value="ECO:0007669"/>
    <property type="project" value="TreeGrafter"/>
</dbReference>
<feature type="domain" description="SH3" evidence="3">
    <location>
        <begin position="77"/>
        <end position="138"/>
    </location>
</feature>
<dbReference type="InterPro" id="IPR036028">
    <property type="entry name" value="SH3-like_dom_sf"/>
</dbReference>
<dbReference type="STRING" id="333673.A0A3M0JGQ9"/>
<dbReference type="Gene3D" id="1.20.1270.350">
    <property type="entry name" value="Dedicator of cytokinesis N-terminal subdomain"/>
    <property type="match status" value="1"/>
</dbReference>
<proteinExistence type="predicted"/>
<dbReference type="InterPro" id="IPR001452">
    <property type="entry name" value="SH3_domain"/>
</dbReference>
<comment type="caution">
    <text evidence="4">The sequence shown here is derived from an EMBL/GenBank/DDBJ whole genome shotgun (WGS) entry which is preliminary data.</text>
</comment>
<dbReference type="GO" id="GO:0005085">
    <property type="term" value="F:guanyl-nucleotide exchange factor activity"/>
    <property type="evidence" value="ECO:0007669"/>
    <property type="project" value="InterPro"/>
</dbReference>
<gene>
    <name evidence="4" type="ORF">DUI87_23459</name>
</gene>